<sequence>MINKNFLLPGDKALNPILLNVYGNYLLLGGKLFISQLQHIKLLRNWHKTIKQMICEKVITYEAVPTEWFTTMEKLLTQDNVVANPTDDLEKAPNETKNEALDLVLEDVKEFLFNC</sequence>
<dbReference type="Proteomes" id="UP000037035">
    <property type="component" value="Unassembled WGS sequence"/>
</dbReference>
<reference evidence="1 2" key="1">
    <citation type="submission" date="2015-08" db="EMBL/GenBank/DDBJ databases">
        <title>Next Generation Sequencing and Analysis of the Genome of Puccinia sorghi L Schw, the Causal Agent of Maize Common Rust.</title>
        <authorList>
            <person name="Rochi L."/>
            <person name="Burguener G."/>
            <person name="Darino M."/>
            <person name="Turjanski A."/>
            <person name="Kreff E."/>
            <person name="Dieguez M.J."/>
            <person name="Sacco F."/>
        </authorList>
    </citation>
    <scope>NUCLEOTIDE SEQUENCE [LARGE SCALE GENOMIC DNA]</scope>
    <source>
        <strain evidence="1 2">RO10H11247</strain>
    </source>
</reference>
<dbReference type="VEuPathDB" id="FungiDB:VP01_12071g1"/>
<name>A0A0L6VQK1_9BASI</name>
<protein>
    <submittedName>
        <fullName evidence="1">Uncharacterized protein</fullName>
    </submittedName>
</protein>
<accession>A0A0L6VQK1</accession>
<dbReference type="EMBL" id="LAVV01002301">
    <property type="protein sequence ID" value="KNZ62927.1"/>
    <property type="molecule type" value="Genomic_DNA"/>
</dbReference>
<keyword evidence="2" id="KW-1185">Reference proteome</keyword>
<evidence type="ECO:0000313" key="1">
    <source>
        <dbReference type="EMBL" id="KNZ62927.1"/>
    </source>
</evidence>
<gene>
    <name evidence="1" type="ORF">VP01_12071g1</name>
</gene>
<comment type="caution">
    <text evidence="1">The sequence shown here is derived from an EMBL/GenBank/DDBJ whole genome shotgun (WGS) entry which is preliminary data.</text>
</comment>
<evidence type="ECO:0000313" key="2">
    <source>
        <dbReference type="Proteomes" id="UP000037035"/>
    </source>
</evidence>
<dbReference type="AlphaFoldDB" id="A0A0L6VQK1"/>
<proteinExistence type="predicted"/>
<organism evidence="1 2">
    <name type="scientific">Puccinia sorghi</name>
    <dbReference type="NCBI Taxonomy" id="27349"/>
    <lineage>
        <taxon>Eukaryota</taxon>
        <taxon>Fungi</taxon>
        <taxon>Dikarya</taxon>
        <taxon>Basidiomycota</taxon>
        <taxon>Pucciniomycotina</taxon>
        <taxon>Pucciniomycetes</taxon>
        <taxon>Pucciniales</taxon>
        <taxon>Pucciniaceae</taxon>
        <taxon>Puccinia</taxon>
    </lineage>
</organism>